<evidence type="ECO:0000259" key="2">
    <source>
        <dbReference type="Pfam" id="PF19051"/>
    </source>
</evidence>
<comment type="caution">
    <text evidence="3">The sequence shown here is derived from an EMBL/GenBank/DDBJ whole genome shotgun (WGS) entry which is preliminary data.</text>
</comment>
<gene>
    <name evidence="3" type="ORF">EZE20_10310</name>
</gene>
<feature type="domain" description="Gfo/Idh/MocA-like oxidoreductase bacterial type C-terminal" evidence="2">
    <location>
        <begin position="212"/>
        <end position="431"/>
    </location>
</feature>
<proteinExistence type="predicted"/>
<sequence>MDKIKNVNRRDFLKAGAVLTSFMIVPRRVLGGPGFLAPSDLISLGFIGCGKQSGGLRKNFLESNQTQIIGACDVYQNKREVFTNEVNKWYASKNKKETYTSCTQYEDFQELLAHKDLDAVVIVLPDHWHAAAAVRAAEAGKDIYCEKPLSLTIPEGRAMVNATRKHKRVFQTGSMQRSWKEFRQAAQLVQSGAIGEVKQVIVNVGGPPKPWDLQPETTPQGLNWDLWMGPNTVDRPFNNQLAPPLDAKFWPQWRAYTEFGGGGMTDWGAHMFDIAQWGLGMDESGPVQVIAPGAGQTQGLKYVYENGVEMIHKTMEGKQHCHFIGTEGEVWVARGELRTTPGSLKDKPFAADEYKVYVSENHYGDFLGAIKSRKNPICDVEVGHRTASVCTIGNIAYQLQQTLTWDPAKEQFTGNKEANKLLKRPMKKEWKV</sequence>
<organism evidence="3 4">
    <name type="scientific">Arundinibacter roseus</name>
    <dbReference type="NCBI Taxonomy" id="2070510"/>
    <lineage>
        <taxon>Bacteria</taxon>
        <taxon>Pseudomonadati</taxon>
        <taxon>Bacteroidota</taxon>
        <taxon>Cytophagia</taxon>
        <taxon>Cytophagales</taxon>
        <taxon>Spirosomataceae</taxon>
        <taxon>Arundinibacter</taxon>
    </lineage>
</organism>
<dbReference type="RefSeq" id="WP_132117239.1">
    <property type="nucleotide sequence ID" value="NZ_SMJU01000006.1"/>
</dbReference>
<dbReference type="Pfam" id="PF01408">
    <property type="entry name" value="GFO_IDH_MocA"/>
    <property type="match status" value="1"/>
</dbReference>
<dbReference type="PROSITE" id="PS51318">
    <property type="entry name" value="TAT"/>
    <property type="match status" value="1"/>
</dbReference>
<dbReference type="AlphaFoldDB" id="A0A4R4KBD5"/>
<name>A0A4R4KBD5_9BACT</name>
<dbReference type="InterPro" id="IPR000683">
    <property type="entry name" value="Gfo/Idh/MocA-like_OxRdtase_N"/>
</dbReference>
<feature type="domain" description="Gfo/Idh/MocA-like oxidoreductase N-terminal" evidence="1">
    <location>
        <begin position="43"/>
        <end position="173"/>
    </location>
</feature>
<dbReference type="Gene3D" id="3.40.50.720">
    <property type="entry name" value="NAD(P)-binding Rossmann-like Domain"/>
    <property type="match status" value="1"/>
</dbReference>
<dbReference type="PANTHER" id="PTHR43818">
    <property type="entry name" value="BCDNA.GH03377"/>
    <property type="match status" value="1"/>
</dbReference>
<dbReference type="PANTHER" id="PTHR43818:SF5">
    <property type="entry name" value="OXIDOREDUCTASE FAMILY PROTEIN"/>
    <property type="match status" value="1"/>
</dbReference>
<dbReference type="InterPro" id="IPR006311">
    <property type="entry name" value="TAT_signal"/>
</dbReference>
<dbReference type="InterPro" id="IPR036291">
    <property type="entry name" value="NAD(P)-bd_dom_sf"/>
</dbReference>
<protein>
    <submittedName>
        <fullName evidence="3">Gfo/Idh/MocA family oxidoreductase</fullName>
    </submittedName>
</protein>
<evidence type="ECO:0000313" key="4">
    <source>
        <dbReference type="Proteomes" id="UP000295706"/>
    </source>
</evidence>
<dbReference type="Gene3D" id="3.30.360.10">
    <property type="entry name" value="Dihydrodipicolinate Reductase, domain 2"/>
    <property type="match status" value="1"/>
</dbReference>
<accession>A0A4R4KBD5</accession>
<dbReference type="SUPFAM" id="SSF55347">
    <property type="entry name" value="Glyceraldehyde-3-phosphate dehydrogenase-like, C-terminal domain"/>
    <property type="match status" value="1"/>
</dbReference>
<dbReference type="OrthoDB" id="9763611at2"/>
<evidence type="ECO:0000313" key="3">
    <source>
        <dbReference type="EMBL" id="TDB65100.1"/>
    </source>
</evidence>
<keyword evidence="4" id="KW-1185">Reference proteome</keyword>
<dbReference type="SUPFAM" id="SSF51735">
    <property type="entry name" value="NAD(P)-binding Rossmann-fold domains"/>
    <property type="match status" value="1"/>
</dbReference>
<reference evidence="3 4" key="1">
    <citation type="submission" date="2019-02" db="EMBL/GenBank/DDBJ databases">
        <title>Arundinibacter roseus gen. nov., sp. nov., a new member of the family Cytophagaceae.</title>
        <authorList>
            <person name="Szuroczki S."/>
            <person name="Khayer B."/>
            <person name="Sproer C."/>
            <person name="Toumi M."/>
            <person name="Szabo A."/>
            <person name="Felfoldi T."/>
            <person name="Schumann P."/>
            <person name="Toth E."/>
        </authorList>
    </citation>
    <scope>NUCLEOTIDE SEQUENCE [LARGE SCALE GENOMIC DNA]</scope>
    <source>
        <strain evidence="3 4">DMA-k-7a</strain>
    </source>
</reference>
<dbReference type="InterPro" id="IPR050463">
    <property type="entry name" value="Gfo/Idh/MocA_oxidrdct_glycsds"/>
</dbReference>
<evidence type="ECO:0000259" key="1">
    <source>
        <dbReference type="Pfam" id="PF01408"/>
    </source>
</evidence>
<dbReference type="GO" id="GO:0000166">
    <property type="term" value="F:nucleotide binding"/>
    <property type="evidence" value="ECO:0007669"/>
    <property type="project" value="InterPro"/>
</dbReference>
<dbReference type="Pfam" id="PF19051">
    <property type="entry name" value="GFO_IDH_MocA_C2"/>
    <property type="match status" value="1"/>
</dbReference>
<dbReference type="Proteomes" id="UP000295706">
    <property type="component" value="Unassembled WGS sequence"/>
</dbReference>
<dbReference type="InterPro" id="IPR043906">
    <property type="entry name" value="Gfo/Idh/MocA_OxRdtase_bact_C"/>
</dbReference>
<dbReference type="EMBL" id="SMJU01000006">
    <property type="protein sequence ID" value="TDB65100.1"/>
    <property type="molecule type" value="Genomic_DNA"/>
</dbReference>